<accession>A0ABP0JGH4</accession>
<proteinExistence type="predicted"/>
<gene>
    <name evidence="2" type="ORF">SCF082_LOCUS11964</name>
</gene>
<evidence type="ECO:0000313" key="3">
    <source>
        <dbReference type="Proteomes" id="UP001642464"/>
    </source>
</evidence>
<keyword evidence="3" id="KW-1185">Reference proteome</keyword>
<dbReference type="Pfam" id="PF13516">
    <property type="entry name" value="LRR_6"/>
    <property type="match status" value="2"/>
</dbReference>
<dbReference type="InterPro" id="IPR001611">
    <property type="entry name" value="Leu-rich_rpt"/>
</dbReference>
<evidence type="ECO:0008006" key="4">
    <source>
        <dbReference type="Google" id="ProtNLM"/>
    </source>
</evidence>
<name>A0ABP0JGH4_9DINO</name>
<dbReference type="Gene3D" id="3.80.10.10">
    <property type="entry name" value="Ribonuclease Inhibitor"/>
    <property type="match status" value="1"/>
</dbReference>
<sequence length="430" mass="48122">MFSGNPHEVPVKQALLRTQLPTARSGSAQSAQRTLRCHKELEDDRVTELGLHRKELQTCETVDLAENKFTHEALRYILPYCLQFSGLEILKLYKNDIGDEGAELLADFCEGSSSLRELHLSHNRIRAHGAVVIVHAAERSRTSSTRTPLWLRLERNAVEHPADIADALQQKLSVCLRLDRRQCNSQHCAKNCKVHLPYFLLQSGAGDGVEEVRKQKEMETGVYEETTKRPRLEPSTFSELVEFGESCEHDDWIGSPPMPPMPSPEKMCSGLSSSDFTLDLEDLPPAKAPPKPSAVGSTGRRSNRKHPELKARVHEFPPKPPVETQGSDLPGALPGAEALQAPNVASRCQLIPRKDVQMGVKLKHSQSQAREAMMAKVDELRAWQEYLEARKRFINLCDEWPDHEPEEDIAEESVPGPGPGRQRAVLLIDT</sequence>
<feature type="compositionally biased region" description="Basic and acidic residues" evidence="1">
    <location>
        <begin position="217"/>
        <end position="232"/>
    </location>
</feature>
<dbReference type="EMBL" id="CAXAMM010007191">
    <property type="protein sequence ID" value="CAK9013515.1"/>
    <property type="molecule type" value="Genomic_DNA"/>
</dbReference>
<feature type="region of interest" description="Disordered" evidence="1">
    <location>
        <begin position="404"/>
        <end position="430"/>
    </location>
</feature>
<dbReference type="SUPFAM" id="SSF52047">
    <property type="entry name" value="RNI-like"/>
    <property type="match status" value="1"/>
</dbReference>
<protein>
    <recommendedName>
        <fullName evidence="4">Leucine-rich repeat-containing protein 71</fullName>
    </recommendedName>
</protein>
<comment type="caution">
    <text evidence="2">The sequence shown here is derived from an EMBL/GenBank/DDBJ whole genome shotgun (WGS) entry which is preliminary data.</text>
</comment>
<dbReference type="InterPro" id="IPR032675">
    <property type="entry name" value="LRR_dom_sf"/>
</dbReference>
<dbReference type="PANTHER" id="PTHR46984">
    <property type="entry name" value="LEUCINE-RICH REPEAT-CONTAINING PROTEIN 71"/>
    <property type="match status" value="1"/>
</dbReference>
<dbReference type="SMART" id="SM00368">
    <property type="entry name" value="LRR_RI"/>
    <property type="match status" value="2"/>
</dbReference>
<reference evidence="2 3" key="1">
    <citation type="submission" date="2024-02" db="EMBL/GenBank/DDBJ databases">
        <authorList>
            <person name="Chen Y."/>
            <person name="Shah S."/>
            <person name="Dougan E. K."/>
            <person name="Thang M."/>
            <person name="Chan C."/>
        </authorList>
    </citation>
    <scope>NUCLEOTIDE SEQUENCE [LARGE SCALE GENOMIC DNA]</scope>
</reference>
<feature type="compositionally biased region" description="Basic and acidic residues" evidence="1">
    <location>
        <begin position="305"/>
        <end position="317"/>
    </location>
</feature>
<dbReference type="PANTHER" id="PTHR46984:SF1">
    <property type="entry name" value="LEUCINE-RICH REPEAT-CONTAINING PROTEIN 71"/>
    <property type="match status" value="1"/>
</dbReference>
<evidence type="ECO:0000313" key="2">
    <source>
        <dbReference type="EMBL" id="CAK9013515.1"/>
    </source>
</evidence>
<feature type="region of interest" description="Disordered" evidence="1">
    <location>
        <begin position="217"/>
        <end position="236"/>
    </location>
</feature>
<evidence type="ECO:0000256" key="1">
    <source>
        <dbReference type="SAM" id="MobiDB-lite"/>
    </source>
</evidence>
<dbReference type="Proteomes" id="UP001642464">
    <property type="component" value="Unassembled WGS sequence"/>
</dbReference>
<organism evidence="2 3">
    <name type="scientific">Durusdinium trenchii</name>
    <dbReference type="NCBI Taxonomy" id="1381693"/>
    <lineage>
        <taxon>Eukaryota</taxon>
        <taxon>Sar</taxon>
        <taxon>Alveolata</taxon>
        <taxon>Dinophyceae</taxon>
        <taxon>Suessiales</taxon>
        <taxon>Symbiodiniaceae</taxon>
        <taxon>Durusdinium</taxon>
    </lineage>
</organism>
<feature type="region of interest" description="Disordered" evidence="1">
    <location>
        <begin position="248"/>
        <end position="335"/>
    </location>
</feature>
<dbReference type="InterPro" id="IPR053040">
    <property type="entry name" value="LRR-containing_protein_71"/>
</dbReference>